<comment type="subcellular location">
    <subcellularLocation>
        <location evidence="2">Cell surface</location>
    </subcellularLocation>
    <subcellularLocation>
        <location evidence="1">Cytoplasm</location>
        <location evidence="1">Cytoskeleton</location>
        <location evidence="1">Cilium basal body</location>
    </subcellularLocation>
</comment>
<feature type="domain" description="PDZ" evidence="10">
    <location>
        <begin position="237"/>
        <end position="305"/>
    </location>
</feature>
<dbReference type="SUPFAM" id="SSF50156">
    <property type="entry name" value="PDZ domain-like"/>
    <property type="match status" value="1"/>
</dbReference>
<comment type="similarity">
    <text evidence="3">Belongs to the inturned family.</text>
</comment>
<feature type="region of interest" description="Disordered" evidence="9">
    <location>
        <begin position="174"/>
        <end position="199"/>
    </location>
</feature>
<dbReference type="GO" id="GO:0001736">
    <property type="term" value="P:establishment of planar polarity"/>
    <property type="evidence" value="ECO:0007669"/>
    <property type="project" value="InterPro"/>
</dbReference>
<feature type="region of interest" description="Disordered" evidence="9">
    <location>
        <begin position="50"/>
        <end position="108"/>
    </location>
</feature>
<dbReference type="EMBL" id="JAHXZJ010002237">
    <property type="protein sequence ID" value="KAH0546197.1"/>
    <property type="molecule type" value="Genomic_DNA"/>
</dbReference>
<evidence type="ECO:0000256" key="4">
    <source>
        <dbReference type="ARBA" id="ARBA00015639"/>
    </source>
</evidence>
<dbReference type="InterPro" id="IPR036034">
    <property type="entry name" value="PDZ_sf"/>
</dbReference>
<keyword evidence="6" id="KW-0963">Cytoplasm</keyword>
<dbReference type="GO" id="GO:0060271">
    <property type="term" value="P:cilium assembly"/>
    <property type="evidence" value="ECO:0007669"/>
    <property type="project" value="InterPro"/>
</dbReference>
<evidence type="ECO:0000256" key="5">
    <source>
        <dbReference type="ARBA" id="ARBA00022473"/>
    </source>
</evidence>
<reference evidence="11 12" key="1">
    <citation type="journal article" date="2021" name="J. Hered.">
        <title>A chromosome-level genome assembly of the parasitoid wasp, Cotesia glomerata (Hymenoptera: Braconidae).</title>
        <authorList>
            <person name="Pinto B.J."/>
            <person name="Weis J.J."/>
            <person name="Gamble T."/>
            <person name="Ode P.J."/>
            <person name="Paul R."/>
            <person name="Zaspel J.M."/>
        </authorList>
    </citation>
    <scope>NUCLEOTIDE SEQUENCE [LARGE SCALE GENOMIC DNA]</scope>
    <source>
        <strain evidence="11">CgM1</strain>
    </source>
</reference>
<keyword evidence="7" id="KW-0970">Cilium biogenesis/degradation</keyword>
<evidence type="ECO:0000256" key="9">
    <source>
        <dbReference type="SAM" id="MobiDB-lite"/>
    </source>
</evidence>
<feature type="compositionally biased region" description="Low complexity" evidence="9">
    <location>
        <begin position="92"/>
        <end position="108"/>
    </location>
</feature>
<evidence type="ECO:0000256" key="2">
    <source>
        <dbReference type="ARBA" id="ARBA00004241"/>
    </source>
</evidence>
<proteinExistence type="inferred from homology"/>
<feature type="region of interest" description="Disordered" evidence="9">
    <location>
        <begin position="134"/>
        <end position="161"/>
    </location>
</feature>
<dbReference type="Pfam" id="PF19033">
    <property type="entry name" value="Intu_longin_3"/>
    <property type="match status" value="1"/>
</dbReference>
<evidence type="ECO:0000256" key="7">
    <source>
        <dbReference type="ARBA" id="ARBA00022794"/>
    </source>
</evidence>
<evidence type="ECO:0000256" key="6">
    <source>
        <dbReference type="ARBA" id="ARBA00022490"/>
    </source>
</evidence>
<dbReference type="GO" id="GO:0005737">
    <property type="term" value="C:cytoplasm"/>
    <property type="evidence" value="ECO:0007669"/>
    <property type="project" value="TreeGrafter"/>
</dbReference>
<feature type="compositionally biased region" description="Acidic residues" evidence="9">
    <location>
        <begin position="70"/>
        <end position="91"/>
    </location>
</feature>
<keyword evidence="5" id="KW-0217">Developmental protein</keyword>
<dbReference type="GO" id="GO:0009986">
    <property type="term" value="C:cell surface"/>
    <property type="evidence" value="ECO:0007669"/>
    <property type="project" value="UniProtKB-SubCell"/>
</dbReference>
<dbReference type="PANTHER" id="PTHR21082:SF4">
    <property type="entry name" value="PROTEIN INTURNED"/>
    <property type="match status" value="1"/>
</dbReference>
<dbReference type="Proteomes" id="UP000826195">
    <property type="component" value="Unassembled WGS sequence"/>
</dbReference>
<comment type="caution">
    <text evidence="11">The sequence shown here is derived from an EMBL/GenBank/DDBJ whole genome shotgun (WGS) entry which is preliminary data.</text>
</comment>
<dbReference type="InterPro" id="IPR001478">
    <property type="entry name" value="PDZ"/>
</dbReference>
<dbReference type="AlphaFoldDB" id="A0AAV7I7P1"/>
<organism evidence="11 12">
    <name type="scientific">Cotesia glomerata</name>
    <name type="common">Lepidopteran parasitic wasp</name>
    <name type="synonym">Apanteles glomeratus</name>
    <dbReference type="NCBI Taxonomy" id="32391"/>
    <lineage>
        <taxon>Eukaryota</taxon>
        <taxon>Metazoa</taxon>
        <taxon>Ecdysozoa</taxon>
        <taxon>Arthropoda</taxon>
        <taxon>Hexapoda</taxon>
        <taxon>Insecta</taxon>
        <taxon>Pterygota</taxon>
        <taxon>Neoptera</taxon>
        <taxon>Endopterygota</taxon>
        <taxon>Hymenoptera</taxon>
        <taxon>Apocrita</taxon>
        <taxon>Ichneumonoidea</taxon>
        <taxon>Braconidae</taxon>
        <taxon>Microgastrinae</taxon>
        <taxon>Cotesia</taxon>
    </lineage>
</organism>
<dbReference type="PROSITE" id="PS50106">
    <property type="entry name" value="PDZ"/>
    <property type="match status" value="1"/>
</dbReference>
<gene>
    <name evidence="11" type="ORF">KQX54_007125</name>
</gene>
<dbReference type="InterPro" id="IPR043987">
    <property type="entry name" value="CCZ1/INTU/HSP4_longin_1"/>
</dbReference>
<dbReference type="Pfam" id="PF19031">
    <property type="entry name" value="Intu_longin_1"/>
    <property type="match status" value="1"/>
</dbReference>
<evidence type="ECO:0000256" key="3">
    <source>
        <dbReference type="ARBA" id="ARBA00010034"/>
    </source>
</evidence>
<protein>
    <recommendedName>
        <fullName evidence="4">Protein inturned</fullName>
    </recommendedName>
    <alternativeName>
        <fullName evidence="8">Inturned planar cell polarity effector homolog</fullName>
    </alternativeName>
</protein>
<evidence type="ECO:0000313" key="11">
    <source>
        <dbReference type="EMBL" id="KAH0546197.1"/>
    </source>
</evidence>
<evidence type="ECO:0000259" key="10">
    <source>
        <dbReference type="PROSITE" id="PS50106"/>
    </source>
</evidence>
<dbReference type="GO" id="GO:0005929">
    <property type="term" value="C:cilium"/>
    <property type="evidence" value="ECO:0007669"/>
    <property type="project" value="TreeGrafter"/>
</dbReference>
<sequence length="984" mass="112125">MPINPLYNCFGVKKRLRSPESYTNVILWFVCRESQVQPSGRMDRFNRLDKQEAASSSTRYEERQGTTATIDEEDEEDDRDEEHDEDDDEWWASDSGSSSGSYYSDSESYTDSSYAEWETDIGPLGEVFYIESLSETPGSNKKPEKPESPPPELKRKRSTRAGKLMRLIRRRESKRYSTRNKKSKGDSKQEGNVSKEGSKEVKFQDYQAGEIKEVMLWVDPEKRHKLGRRATLCEAYLGIVPGDFSDKVRVMVSGFIPDGEAIKNKNIKIGDWLRSIDDYDVTTENIEPLLNQISSPMSLKLQLQRVAGIEVTEDEPSSIPRQSARVRRLVDRERSKKFMNALLDYSFGVIYLQTSGLSETGPELQGVMYTYPRSENKSQNSILCSARGAFVTLNHLLPETFSAIPSSTTISVGSERIHVLYVARNDELLLLAVPERWYSLEESRELMNDIVRTLEFSYATLHKCFADEYNHLELDHMFYLTFTRLLGIDHDEDPVDDEVHQIKTAIQRREKCEFEKIVGAAQQVQLPMEAQFEIDCALNEMEAMDCREWNEDPMECQRLYTILGTCVYHKSYLLTSHIMHLDFLEVHSFLRMNGLLELMENEPVKSLVVWRSVYPKSCHRGIVTDPKTQFCAPDAKWFVLVVGYETEFLVALFESGATSQTIIEDGPDIFYVEEAQETLRHIQKVGVPIYAAKWIASNAKPETVDLKDKIGGKHHSIAENLLGLIKSSDSSSAPAKSNCGTIKKVPEVTSILKKRSPEQSLVITGSMYSFQASEESLSQGGAMSEQSDDGAPILGRRALRERYLAQSRVESDDSDSEIDMYRQDCDQQQHCPFDFTDIRESLLSQSEVISPIRITTGPKNVLIHYVHLDPFEGVLMSSRTIENPGKNADVIDIFNECAHTIHKLLGNTVRFKTMAIEDPASVAINKNLVAIKEHGILFEYEGINFWVIGRLFETPCLKEFYVCYEDSVPQNLIEMAFKLQSTWH</sequence>
<dbReference type="PANTHER" id="PTHR21082">
    <property type="entry name" value="PROTEIN INTURNED"/>
    <property type="match status" value="1"/>
</dbReference>
<dbReference type="InterPro" id="IPR043988">
    <property type="entry name" value="CCZ1/INTU_longin_2"/>
</dbReference>
<evidence type="ECO:0000313" key="12">
    <source>
        <dbReference type="Proteomes" id="UP000826195"/>
    </source>
</evidence>
<dbReference type="InterPro" id="IPR043989">
    <property type="entry name" value="CCZ1/INTU/HSP4_longin_3"/>
</dbReference>
<dbReference type="GO" id="GO:0016192">
    <property type="term" value="P:vesicle-mediated transport"/>
    <property type="evidence" value="ECO:0007669"/>
    <property type="project" value="InterPro"/>
</dbReference>
<dbReference type="GO" id="GO:0007399">
    <property type="term" value="P:nervous system development"/>
    <property type="evidence" value="ECO:0007669"/>
    <property type="project" value="TreeGrafter"/>
</dbReference>
<evidence type="ECO:0000256" key="8">
    <source>
        <dbReference type="ARBA" id="ARBA00032633"/>
    </source>
</evidence>
<dbReference type="Pfam" id="PF19032">
    <property type="entry name" value="Intu_longin_2"/>
    <property type="match status" value="1"/>
</dbReference>
<keyword evidence="12" id="KW-1185">Reference proteome</keyword>
<evidence type="ECO:0000256" key="1">
    <source>
        <dbReference type="ARBA" id="ARBA00004120"/>
    </source>
</evidence>
<accession>A0AAV7I7P1</accession>
<dbReference type="InterPro" id="IPR039151">
    <property type="entry name" value="INTU"/>
</dbReference>
<name>A0AAV7I7P1_COTGL</name>